<keyword evidence="1" id="KW-0812">Transmembrane</keyword>
<dbReference type="Pfam" id="PF14317">
    <property type="entry name" value="YcxB"/>
    <property type="match status" value="1"/>
</dbReference>
<sequence length="179" mass="20371">MIKSIKITKKNYLDFSGFALKRLSSSQESTKKNFIKSMMIGFFIAVFFMSVAINIGRVNFSSFHLQTFLMTMTLIFILFSGFIYNLIKIRELSVPNEGGIIIGDKTIELTEEGIHEVNPFGSCFYKWEAVESVEDNSGDVYIFVDKLAALIIPSDSFESQIEEEKLVLLIKKYALKTND</sequence>
<evidence type="ECO:0000313" key="4">
    <source>
        <dbReference type="Proteomes" id="UP000235579"/>
    </source>
</evidence>
<dbReference type="AlphaFoldDB" id="A0A2N7NBF0"/>
<evidence type="ECO:0000256" key="1">
    <source>
        <dbReference type="SAM" id="Phobius"/>
    </source>
</evidence>
<evidence type="ECO:0000259" key="2">
    <source>
        <dbReference type="Pfam" id="PF14317"/>
    </source>
</evidence>
<proteinExistence type="predicted"/>
<feature type="transmembrane region" description="Helical" evidence="1">
    <location>
        <begin position="67"/>
        <end position="87"/>
    </location>
</feature>
<keyword evidence="1" id="KW-0472">Membrane</keyword>
<evidence type="ECO:0000313" key="3">
    <source>
        <dbReference type="EMBL" id="PMP07801.1"/>
    </source>
</evidence>
<organism evidence="3 4">
    <name type="scientific">Vibrio tasmaniensis</name>
    <dbReference type="NCBI Taxonomy" id="212663"/>
    <lineage>
        <taxon>Bacteria</taxon>
        <taxon>Pseudomonadati</taxon>
        <taxon>Pseudomonadota</taxon>
        <taxon>Gammaproteobacteria</taxon>
        <taxon>Vibrionales</taxon>
        <taxon>Vibrionaceae</taxon>
        <taxon>Vibrio</taxon>
    </lineage>
</organism>
<dbReference type="Proteomes" id="UP000235579">
    <property type="component" value="Unassembled WGS sequence"/>
</dbReference>
<accession>A0A2N7NBF0</accession>
<dbReference type="EMBL" id="MDBP01000116">
    <property type="protein sequence ID" value="PMP07801.1"/>
    <property type="molecule type" value="Genomic_DNA"/>
</dbReference>
<protein>
    <recommendedName>
        <fullName evidence="2">YcxB-like C-terminal domain-containing protein</fullName>
    </recommendedName>
</protein>
<feature type="transmembrane region" description="Helical" evidence="1">
    <location>
        <begin position="34"/>
        <end position="55"/>
    </location>
</feature>
<dbReference type="InterPro" id="IPR025588">
    <property type="entry name" value="YcxB-like_C"/>
</dbReference>
<dbReference type="RefSeq" id="WP_102258631.1">
    <property type="nucleotide sequence ID" value="NZ_MDBP01000116.1"/>
</dbReference>
<gene>
    <name evidence="3" type="ORF">BCS92_24250</name>
</gene>
<keyword evidence="1" id="KW-1133">Transmembrane helix</keyword>
<reference evidence="4" key="1">
    <citation type="submission" date="2016-07" db="EMBL/GenBank/DDBJ databases">
        <title>Nontailed viruses are major unrecognized killers of bacteria in the ocean.</title>
        <authorList>
            <person name="Kauffman K."/>
            <person name="Hussain F."/>
            <person name="Yang J."/>
            <person name="Arevalo P."/>
            <person name="Brown J."/>
            <person name="Cutler M."/>
            <person name="Kelly L."/>
            <person name="Polz M.F."/>
        </authorList>
    </citation>
    <scope>NUCLEOTIDE SEQUENCE [LARGE SCALE GENOMIC DNA]</scope>
    <source>
        <strain evidence="4">10N.222.48.A2</strain>
    </source>
</reference>
<name>A0A2N7NBF0_9VIBR</name>
<comment type="caution">
    <text evidence="3">The sequence shown here is derived from an EMBL/GenBank/DDBJ whole genome shotgun (WGS) entry which is preliminary data.</text>
</comment>
<feature type="domain" description="YcxB-like C-terminal" evidence="2">
    <location>
        <begin position="109"/>
        <end position="167"/>
    </location>
</feature>